<feature type="transmembrane region" description="Helical" evidence="2">
    <location>
        <begin position="93"/>
        <end position="114"/>
    </location>
</feature>
<gene>
    <name evidence="3" type="ORF">COU30_05380</name>
</gene>
<proteinExistence type="predicted"/>
<protein>
    <submittedName>
        <fullName evidence="3">Uncharacterized protein</fullName>
    </submittedName>
</protein>
<feature type="transmembrane region" description="Helical" evidence="2">
    <location>
        <begin position="31"/>
        <end position="55"/>
    </location>
</feature>
<sequence length="761" mass="82593">MFSFDKLFNVLAPQPDPNSVFGASDDIRFDIFASAVLILVFSVMAMVTIGAYTIIMITRIAALWVAIILSPLAYILSVLPPTERYASEYWSQFTNYVIAAPVMVFFLWIAFASFGSGNIASEIGVNPGSGASIAGGSGAVIQGLPTNPSVGLSEAGTRENMSSFIIAIVFLVVGIERVQALNVKGGSLAQTAVSWGKSTVAIASGYAAGRYLYEGATDLGKKGIKAAAYHAPLGGRFWKSTGTAVAGRVGYEWNKRKQVREEKYAAWEKKQQKEGNTGRVFAGRALGVATGGLIVGQTAARYEKIAGDWKDAAERQKFITDESFGTGSTTEAGKVKTNVTARKRSLEQMLEEKKAKKVEQEEIDIIQRVEDAASSGKKADFHEQSAVDKLGVAAADRYARGELGKEKTVYDGRRAAGVLRKNGKELEAQSVMKSAYAKNLKAEQEVFLNMDYSTRIQTATKIASNMQTTTNPEDLKKMRSDMVKLLTLAAENGEEEYSEMLGEVLQQVHGNNDFEMNREVEGQRILEATTGRVINNQGDFLSAEKSLSGTQTFRNSGESQAAMAALAGALKKQVSEGGIRGVGAIVEGTPGDATKFGTDSDEFTPINYRFAMHNFGGTTMNTRAAEDLKRKKGTEEYFQRKINFKNTTTSHRFMNMKGDKIQGISDDAAKQMVESLGGFGDQREVASGFSGDFASTNEATQFANDVAREEFKNRVLIPLKAKYASPNLQSVFNKLMETQFSDFAGPPGVVPPTNAYQINLY</sequence>
<evidence type="ECO:0000256" key="1">
    <source>
        <dbReference type="SAM" id="Coils"/>
    </source>
</evidence>
<accession>A0A2M6NZK3</accession>
<keyword evidence="2" id="KW-0472">Membrane</keyword>
<comment type="caution">
    <text evidence="3">The sequence shown here is derived from an EMBL/GenBank/DDBJ whole genome shotgun (WGS) entry which is preliminary data.</text>
</comment>
<organism evidence="3 4">
    <name type="scientific">Candidatus Magasanikbacteria bacterium CG10_big_fil_rev_8_21_14_0_10_38_6</name>
    <dbReference type="NCBI Taxonomy" id="1974647"/>
    <lineage>
        <taxon>Bacteria</taxon>
        <taxon>Candidatus Magasanikiibacteriota</taxon>
    </lineage>
</organism>
<evidence type="ECO:0000256" key="2">
    <source>
        <dbReference type="SAM" id="Phobius"/>
    </source>
</evidence>
<evidence type="ECO:0000313" key="3">
    <source>
        <dbReference type="EMBL" id="PIR76905.1"/>
    </source>
</evidence>
<evidence type="ECO:0000313" key="4">
    <source>
        <dbReference type="Proteomes" id="UP000228528"/>
    </source>
</evidence>
<keyword evidence="2" id="KW-0812">Transmembrane</keyword>
<keyword evidence="1" id="KW-0175">Coiled coil</keyword>
<dbReference type="Proteomes" id="UP000228528">
    <property type="component" value="Unassembled WGS sequence"/>
</dbReference>
<reference evidence="4" key="1">
    <citation type="submission" date="2017-09" db="EMBL/GenBank/DDBJ databases">
        <title>Depth-based differentiation of microbial function through sediment-hosted aquifers and enrichment of novel symbionts in the deep terrestrial subsurface.</title>
        <authorList>
            <person name="Probst A.J."/>
            <person name="Ladd B."/>
            <person name="Jarett J.K."/>
            <person name="Geller-Mcgrath D.E."/>
            <person name="Sieber C.M.K."/>
            <person name="Emerson J.B."/>
            <person name="Anantharaman K."/>
            <person name="Thomas B.C."/>
            <person name="Malmstrom R."/>
            <person name="Stieglmeier M."/>
            <person name="Klingl A."/>
            <person name="Woyke T."/>
            <person name="Ryan C.M."/>
            <person name="Banfield J.F."/>
        </authorList>
    </citation>
    <scope>NUCLEOTIDE SEQUENCE [LARGE SCALE GENOMIC DNA]</scope>
</reference>
<keyword evidence="2" id="KW-1133">Transmembrane helix</keyword>
<dbReference type="AlphaFoldDB" id="A0A2M6NZK3"/>
<feature type="coiled-coil region" evidence="1">
    <location>
        <begin position="336"/>
        <end position="363"/>
    </location>
</feature>
<dbReference type="EMBL" id="PFBW01000224">
    <property type="protein sequence ID" value="PIR76905.1"/>
    <property type="molecule type" value="Genomic_DNA"/>
</dbReference>
<name>A0A2M6NZK3_9BACT</name>
<feature type="transmembrane region" description="Helical" evidence="2">
    <location>
        <begin position="61"/>
        <end position="81"/>
    </location>
</feature>